<dbReference type="GO" id="GO:0016301">
    <property type="term" value="F:kinase activity"/>
    <property type="evidence" value="ECO:0007669"/>
    <property type="project" value="UniProtKB-KW"/>
</dbReference>
<dbReference type="PANTHER" id="PTHR47837:SF2">
    <property type="entry name" value="GTP PYROPHOSPHOKINASE YWAC"/>
    <property type="match status" value="1"/>
</dbReference>
<protein>
    <submittedName>
        <fullName evidence="3">GTP pyrophosphokinase family protein</fullName>
    </submittedName>
</protein>
<accession>A0A437S7P8</accession>
<sequence length="223" mass="26178">MKEKTMENQFKFEGSEDLIKEFLSYQHIYSAAIKEVTTKLEILDEEFKLFHEHNPIHHIETRLKKPKSIMEKLEKNNLPETMEAIRTIKDIAGVRVVCNYIDDIYIIAKLLTSQRDIFLEEEEDYIKNPKESGYRSLHLIVTVPIFLSEGVKRVPVEVQIRTIAMDFWASLEHSLRYKVKTDNTEEISKRLNRCAESIANLDIEMQDIYRSIRESNGEVVKGE</sequence>
<gene>
    <name evidence="3" type="ORF">EF514_03730</name>
</gene>
<comment type="caution">
    <text evidence="3">The sequence shown here is derived from an EMBL/GenBank/DDBJ whole genome shotgun (WGS) entry which is preliminary data.</text>
</comment>
<organism evidence="3 4">
    <name type="scientific">Anaerosphaera multitolerans</name>
    <dbReference type="NCBI Taxonomy" id="2487351"/>
    <lineage>
        <taxon>Bacteria</taxon>
        <taxon>Bacillati</taxon>
        <taxon>Bacillota</taxon>
        <taxon>Tissierellia</taxon>
        <taxon>Tissierellales</taxon>
        <taxon>Peptoniphilaceae</taxon>
        <taxon>Anaerosphaera</taxon>
    </lineage>
</organism>
<dbReference type="Gene3D" id="1.10.287.860">
    <property type="entry name" value="Nucleotidyltransferase"/>
    <property type="match status" value="1"/>
</dbReference>
<dbReference type="Pfam" id="PF04607">
    <property type="entry name" value="RelA_SpoT"/>
    <property type="match status" value="1"/>
</dbReference>
<evidence type="ECO:0000259" key="2">
    <source>
        <dbReference type="SMART" id="SM00954"/>
    </source>
</evidence>
<reference evidence="3 4" key="1">
    <citation type="submission" date="2018-11" db="EMBL/GenBank/DDBJ databases">
        <title>Genome sequencing and assembly of Anaerosphaera sp. nov., GS7-6-2.</title>
        <authorList>
            <person name="Rettenmaier R."/>
            <person name="Liebl W."/>
            <person name="Zverlov V."/>
        </authorList>
    </citation>
    <scope>NUCLEOTIDE SEQUENCE [LARGE SCALE GENOMIC DNA]</scope>
    <source>
        <strain evidence="3 4">GS7-6-2</strain>
    </source>
</reference>
<feature type="domain" description="RelA/SpoT" evidence="2">
    <location>
        <begin position="61"/>
        <end position="183"/>
    </location>
</feature>
<keyword evidence="4" id="KW-1185">Reference proteome</keyword>
<evidence type="ECO:0000313" key="3">
    <source>
        <dbReference type="EMBL" id="RVU55012.1"/>
    </source>
</evidence>
<dbReference type="InterPro" id="IPR007685">
    <property type="entry name" value="RelA_SpoT"/>
</dbReference>
<keyword evidence="3" id="KW-0808">Transferase</keyword>
<proteinExistence type="predicted"/>
<dbReference type="EMBL" id="RLIH01000004">
    <property type="protein sequence ID" value="RVU55012.1"/>
    <property type="molecule type" value="Genomic_DNA"/>
</dbReference>
<evidence type="ECO:0000313" key="4">
    <source>
        <dbReference type="Proteomes" id="UP000288812"/>
    </source>
</evidence>
<dbReference type="GO" id="GO:0015970">
    <property type="term" value="P:guanosine tetraphosphate biosynthetic process"/>
    <property type="evidence" value="ECO:0007669"/>
    <property type="project" value="UniProtKB-UniPathway"/>
</dbReference>
<dbReference type="SUPFAM" id="SSF81301">
    <property type="entry name" value="Nucleotidyltransferase"/>
    <property type="match status" value="1"/>
</dbReference>
<dbReference type="Proteomes" id="UP000288812">
    <property type="component" value="Unassembled WGS sequence"/>
</dbReference>
<dbReference type="SMART" id="SM00954">
    <property type="entry name" value="RelA_SpoT"/>
    <property type="match status" value="1"/>
</dbReference>
<dbReference type="OrthoDB" id="9789634at2"/>
<dbReference type="InterPro" id="IPR043519">
    <property type="entry name" value="NT_sf"/>
</dbReference>
<dbReference type="UniPathway" id="UPA00908">
    <property type="reaction ID" value="UER00884"/>
</dbReference>
<dbReference type="Gene3D" id="3.30.460.10">
    <property type="entry name" value="Beta Polymerase, domain 2"/>
    <property type="match status" value="1"/>
</dbReference>
<dbReference type="AlphaFoldDB" id="A0A437S7P8"/>
<dbReference type="CDD" id="cd05399">
    <property type="entry name" value="NT_Rel-Spo_like"/>
    <property type="match status" value="1"/>
</dbReference>
<keyword evidence="3" id="KW-0418">Kinase</keyword>
<evidence type="ECO:0000256" key="1">
    <source>
        <dbReference type="ARBA" id="ARBA00004976"/>
    </source>
</evidence>
<name>A0A437S7P8_9FIRM</name>
<dbReference type="PANTHER" id="PTHR47837">
    <property type="entry name" value="GTP PYROPHOSPHOKINASE YJBM"/>
    <property type="match status" value="1"/>
</dbReference>
<comment type="pathway">
    <text evidence="1">Purine metabolism; ppGpp biosynthesis; ppGpp from GTP: step 1/2.</text>
</comment>
<dbReference type="InterPro" id="IPR052366">
    <property type="entry name" value="GTP_Pyrophosphokinase"/>
</dbReference>